<accession>A0ABQ4H0T3</accession>
<feature type="transmembrane region" description="Helical" evidence="7">
    <location>
        <begin position="138"/>
        <end position="161"/>
    </location>
</feature>
<dbReference type="PANTHER" id="PTHR43163">
    <property type="entry name" value="DIPEPTIDE TRANSPORT SYSTEM PERMEASE PROTEIN DPPB-RELATED"/>
    <property type="match status" value="1"/>
</dbReference>
<sequence>MAPLALRLTRRLALTLFVLWGAATLAFAGMRLVPGDPARIIAGGVQANATPEVLDAIRDQYGLREPVGVQYVLFLGRLLRADLGGSYQLGRPVSSVIGEQLGPTLSLAAGAAVLGFCLAVALALLTAGRPRVRAISRVLEFCSISTPNFWIGILLLAAFSFRLRWFPVLGDEGAAALVLPCAALALPIAGVLAQVTREGLERALDQPFALTARSRGATENRIRARHALRHAALPVLTLSGWVLGELLAGTVVVETVFARQGLGHVVVAAVRGRDFPVVTGVVVLSALTFSLINIGLDLLYGLVDPRVREAAA</sequence>
<dbReference type="EMBL" id="BOOF01000070">
    <property type="protein sequence ID" value="GIH67240.1"/>
    <property type="molecule type" value="Genomic_DNA"/>
</dbReference>
<dbReference type="PANTHER" id="PTHR43163:SF6">
    <property type="entry name" value="DIPEPTIDE TRANSPORT SYSTEM PERMEASE PROTEIN DPPB-RELATED"/>
    <property type="match status" value="1"/>
</dbReference>
<keyword evidence="3" id="KW-1003">Cell membrane</keyword>
<evidence type="ECO:0000313" key="10">
    <source>
        <dbReference type="Proteomes" id="UP000660454"/>
    </source>
</evidence>
<feature type="transmembrane region" description="Helical" evidence="7">
    <location>
        <begin position="231"/>
        <end position="257"/>
    </location>
</feature>
<keyword evidence="2 7" id="KW-0813">Transport</keyword>
<feature type="transmembrane region" description="Helical" evidence="7">
    <location>
        <begin position="173"/>
        <end position="193"/>
    </location>
</feature>
<feature type="transmembrane region" description="Helical" evidence="7">
    <location>
        <begin position="105"/>
        <end position="126"/>
    </location>
</feature>
<dbReference type="Pfam" id="PF00528">
    <property type="entry name" value="BPD_transp_1"/>
    <property type="match status" value="1"/>
</dbReference>
<dbReference type="RefSeq" id="WP_239109231.1">
    <property type="nucleotide sequence ID" value="NZ_BOOF01000070.1"/>
</dbReference>
<dbReference type="Pfam" id="PF19300">
    <property type="entry name" value="BPD_transp_1_N"/>
    <property type="match status" value="1"/>
</dbReference>
<dbReference type="InterPro" id="IPR035906">
    <property type="entry name" value="MetI-like_sf"/>
</dbReference>
<dbReference type="SUPFAM" id="SSF161098">
    <property type="entry name" value="MetI-like"/>
    <property type="match status" value="1"/>
</dbReference>
<evidence type="ECO:0000256" key="1">
    <source>
        <dbReference type="ARBA" id="ARBA00004651"/>
    </source>
</evidence>
<keyword evidence="6 7" id="KW-0472">Membrane</keyword>
<evidence type="ECO:0000256" key="3">
    <source>
        <dbReference type="ARBA" id="ARBA00022475"/>
    </source>
</evidence>
<comment type="subcellular location">
    <subcellularLocation>
        <location evidence="1 7">Cell membrane</location>
        <topology evidence="1 7">Multi-pass membrane protein</topology>
    </subcellularLocation>
</comment>
<name>A0ABQ4H0T3_9ACTN</name>
<dbReference type="Gene3D" id="1.10.3720.10">
    <property type="entry name" value="MetI-like"/>
    <property type="match status" value="1"/>
</dbReference>
<comment type="similarity">
    <text evidence="7">Belongs to the binding-protein-dependent transport system permease family.</text>
</comment>
<proteinExistence type="inferred from homology"/>
<organism evidence="9 10">
    <name type="scientific">Microbispora siamensis</name>
    <dbReference type="NCBI Taxonomy" id="564413"/>
    <lineage>
        <taxon>Bacteria</taxon>
        <taxon>Bacillati</taxon>
        <taxon>Actinomycetota</taxon>
        <taxon>Actinomycetes</taxon>
        <taxon>Streptosporangiales</taxon>
        <taxon>Streptosporangiaceae</taxon>
        <taxon>Microbispora</taxon>
    </lineage>
</organism>
<evidence type="ECO:0000256" key="5">
    <source>
        <dbReference type="ARBA" id="ARBA00022989"/>
    </source>
</evidence>
<feature type="transmembrane region" description="Helical" evidence="7">
    <location>
        <begin position="277"/>
        <end position="300"/>
    </location>
</feature>
<dbReference type="Proteomes" id="UP000660454">
    <property type="component" value="Unassembled WGS sequence"/>
</dbReference>
<keyword evidence="10" id="KW-1185">Reference proteome</keyword>
<evidence type="ECO:0000259" key="8">
    <source>
        <dbReference type="PROSITE" id="PS50928"/>
    </source>
</evidence>
<protein>
    <submittedName>
        <fullName evidence="9">ABC transporter permease</fullName>
    </submittedName>
</protein>
<evidence type="ECO:0000256" key="7">
    <source>
        <dbReference type="RuleBase" id="RU363032"/>
    </source>
</evidence>
<feature type="domain" description="ABC transmembrane type-1" evidence="8">
    <location>
        <begin position="101"/>
        <end position="300"/>
    </location>
</feature>
<comment type="caution">
    <text evidence="9">The sequence shown here is derived from an EMBL/GenBank/DDBJ whole genome shotgun (WGS) entry which is preliminary data.</text>
</comment>
<reference evidence="9 10" key="1">
    <citation type="submission" date="2021-01" db="EMBL/GenBank/DDBJ databases">
        <title>Whole genome shotgun sequence of Microbispora siamensis NBRC 104113.</title>
        <authorList>
            <person name="Komaki H."/>
            <person name="Tamura T."/>
        </authorList>
    </citation>
    <scope>NUCLEOTIDE SEQUENCE [LARGE SCALE GENOMIC DNA]</scope>
    <source>
        <strain evidence="9 10">NBRC 104113</strain>
    </source>
</reference>
<keyword evidence="5 7" id="KW-1133">Transmembrane helix</keyword>
<keyword evidence="4 7" id="KW-0812">Transmembrane</keyword>
<dbReference type="InterPro" id="IPR045621">
    <property type="entry name" value="BPD_transp_1_N"/>
</dbReference>
<evidence type="ECO:0000256" key="4">
    <source>
        <dbReference type="ARBA" id="ARBA00022692"/>
    </source>
</evidence>
<evidence type="ECO:0000313" key="9">
    <source>
        <dbReference type="EMBL" id="GIH67240.1"/>
    </source>
</evidence>
<dbReference type="CDD" id="cd06261">
    <property type="entry name" value="TM_PBP2"/>
    <property type="match status" value="1"/>
</dbReference>
<evidence type="ECO:0000256" key="2">
    <source>
        <dbReference type="ARBA" id="ARBA00022448"/>
    </source>
</evidence>
<dbReference type="PROSITE" id="PS50928">
    <property type="entry name" value="ABC_TM1"/>
    <property type="match status" value="1"/>
</dbReference>
<gene>
    <name evidence="9" type="ORF">Msi02_80570</name>
</gene>
<evidence type="ECO:0000256" key="6">
    <source>
        <dbReference type="ARBA" id="ARBA00023136"/>
    </source>
</evidence>
<dbReference type="InterPro" id="IPR000515">
    <property type="entry name" value="MetI-like"/>
</dbReference>